<name>I4EMP9_9BACT</name>
<comment type="caution">
    <text evidence="1">The sequence shown here is derived from an EMBL/GenBank/DDBJ whole genome shotgun (WGS) entry which is preliminary data.</text>
</comment>
<protein>
    <submittedName>
        <fullName evidence="1">Uncharacterized protein</fullName>
    </submittedName>
</protein>
<accession>I4EMP9</accession>
<evidence type="ECO:0000313" key="2">
    <source>
        <dbReference type="Proteomes" id="UP000004221"/>
    </source>
</evidence>
<reference evidence="1 2" key="1">
    <citation type="journal article" date="2012" name="ISME J.">
        <title>Nitrification expanded: discovery, physiology and genomics of a nitrite-oxidizing bacterium from the phylum Chloroflexi.</title>
        <authorList>
            <person name="Sorokin D.Y."/>
            <person name="Lucker S."/>
            <person name="Vejmelkova D."/>
            <person name="Kostrikina N.A."/>
            <person name="Kleerebezem R."/>
            <person name="Rijpstra W.I."/>
            <person name="Damste J.S."/>
            <person name="Le Paslier D."/>
            <person name="Muyzer G."/>
            <person name="Wagner M."/>
            <person name="van Loosdrecht M.C."/>
            <person name="Daims H."/>
        </authorList>
    </citation>
    <scope>NUCLEOTIDE SEQUENCE [LARGE SCALE GENOMIC DNA]</scope>
    <source>
        <strain evidence="2">none</strain>
    </source>
</reference>
<organism evidence="1 2">
    <name type="scientific">Nitrolancea hollandica Lb</name>
    <dbReference type="NCBI Taxonomy" id="1129897"/>
    <lineage>
        <taxon>Bacteria</taxon>
        <taxon>Pseudomonadati</taxon>
        <taxon>Thermomicrobiota</taxon>
        <taxon>Thermomicrobia</taxon>
        <taxon>Sphaerobacterales</taxon>
        <taxon>Sphaerobacterineae</taxon>
        <taxon>Sphaerobacteraceae</taxon>
        <taxon>Nitrolancea</taxon>
    </lineage>
</organism>
<dbReference type="AlphaFoldDB" id="I4EMP9"/>
<sequence length="91" mass="8859">MNAGCPMNPTSWHRYIFVGNSPINSTDPSGLAPNCHLLVAELCGGVGGVGCLATCAAVGLATLGPGGIACAAACGIIAGAGCYAADRIICH</sequence>
<dbReference type="InterPro" id="IPR031033">
    <property type="entry name" value="Halocin_C8_dom"/>
</dbReference>
<proteinExistence type="predicted"/>
<gene>
    <name evidence="1" type="ORF">NITHO_6320001</name>
</gene>
<dbReference type="EMBL" id="CAGS01000593">
    <property type="protein sequence ID" value="CCF85962.1"/>
    <property type="molecule type" value="Genomic_DNA"/>
</dbReference>
<dbReference type="NCBIfam" id="TIGR04449">
    <property type="entry name" value="halocin_C8_dom"/>
    <property type="match status" value="1"/>
</dbReference>
<keyword evidence="2" id="KW-1185">Reference proteome</keyword>
<dbReference type="Proteomes" id="UP000004221">
    <property type="component" value="Unassembled WGS sequence"/>
</dbReference>
<evidence type="ECO:0000313" key="1">
    <source>
        <dbReference type="EMBL" id="CCF85962.1"/>
    </source>
</evidence>